<dbReference type="InterPro" id="IPR041098">
    <property type="entry name" value="Rv2175c_C"/>
</dbReference>
<reference evidence="3 4" key="1">
    <citation type="submission" date="2019-06" db="EMBL/GenBank/DDBJ databases">
        <title>Sequencing the genomes of 1000 actinobacteria strains.</title>
        <authorList>
            <person name="Klenk H.-P."/>
        </authorList>
    </citation>
    <scope>NUCLEOTIDE SEQUENCE [LARGE SCALE GENOMIC DNA]</scope>
    <source>
        <strain evidence="3 4">DSM 4813</strain>
    </source>
</reference>
<dbReference type="RefSeq" id="WP_142119217.1">
    <property type="nucleotide sequence ID" value="NZ_BAAASV010000003.1"/>
</dbReference>
<protein>
    <submittedName>
        <fullName evidence="3">Uncharacterized protein</fullName>
    </submittedName>
</protein>
<dbReference type="AlphaFoldDB" id="A0A542ZVG9"/>
<feature type="domain" description="Rv2175c C-terminal" evidence="1">
    <location>
        <begin position="87"/>
        <end position="137"/>
    </location>
</feature>
<name>A0A542ZVG9_RARFA</name>
<dbReference type="GO" id="GO:0003677">
    <property type="term" value="F:DNA binding"/>
    <property type="evidence" value="ECO:0007669"/>
    <property type="project" value="InterPro"/>
</dbReference>
<dbReference type="InterPro" id="IPR048576">
    <property type="entry name" value="Rv2175c_wHTH"/>
</dbReference>
<dbReference type="Pfam" id="PF18367">
    <property type="entry name" value="Rv2175c_C"/>
    <property type="match status" value="1"/>
</dbReference>
<comment type="caution">
    <text evidence="3">The sequence shown here is derived from an EMBL/GenBank/DDBJ whole genome shotgun (WGS) entry which is preliminary data.</text>
</comment>
<feature type="domain" description="DNA-binding protein Rv2175c wHTH" evidence="2">
    <location>
        <begin position="12"/>
        <end position="60"/>
    </location>
</feature>
<dbReference type="EMBL" id="VFOS01000001">
    <property type="protein sequence ID" value="TQL64342.1"/>
    <property type="molecule type" value="Genomic_DNA"/>
</dbReference>
<keyword evidence="4" id="KW-1185">Reference proteome</keyword>
<gene>
    <name evidence="3" type="ORF">FB461_0844</name>
</gene>
<proteinExistence type="predicted"/>
<sequence length="141" mass="15146">MPVDSAVTHEYPAIQWLSVPEFADRLGTSPASVRGALKDHRIVGVKESHDVGVKIPDVFLVPAHLANAAAPKPAPADGVIQEIILPSLRGTIIVLVDQGLSDDEQTEWLLSHHDDLGTTPIEALRRGNKSAVRRAAQLIDS</sequence>
<evidence type="ECO:0000259" key="2">
    <source>
        <dbReference type="Pfam" id="PF21531"/>
    </source>
</evidence>
<dbReference type="Pfam" id="PF21531">
    <property type="entry name" value="Rv2175c_wHTH"/>
    <property type="match status" value="1"/>
</dbReference>
<accession>A0A542ZVG9</accession>
<dbReference type="OrthoDB" id="3784042at2"/>
<evidence type="ECO:0000313" key="4">
    <source>
        <dbReference type="Proteomes" id="UP000315389"/>
    </source>
</evidence>
<evidence type="ECO:0000259" key="1">
    <source>
        <dbReference type="Pfam" id="PF18367"/>
    </source>
</evidence>
<evidence type="ECO:0000313" key="3">
    <source>
        <dbReference type="EMBL" id="TQL64342.1"/>
    </source>
</evidence>
<organism evidence="3 4">
    <name type="scientific">Rarobacter faecitabidus</name>
    <dbReference type="NCBI Taxonomy" id="13243"/>
    <lineage>
        <taxon>Bacteria</taxon>
        <taxon>Bacillati</taxon>
        <taxon>Actinomycetota</taxon>
        <taxon>Actinomycetes</taxon>
        <taxon>Micrococcales</taxon>
        <taxon>Rarobacteraceae</taxon>
        <taxon>Rarobacter</taxon>
    </lineage>
</organism>
<dbReference type="Proteomes" id="UP000315389">
    <property type="component" value="Unassembled WGS sequence"/>
</dbReference>